<reference evidence="1" key="2">
    <citation type="submission" date="2020-09" db="EMBL/GenBank/DDBJ databases">
        <authorList>
            <person name="Sun Q."/>
            <person name="Zhou Y."/>
        </authorList>
    </citation>
    <scope>NUCLEOTIDE SEQUENCE</scope>
    <source>
        <strain evidence="1">CGMCC 1.12181</strain>
    </source>
</reference>
<evidence type="ECO:0000313" key="2">
    <source>
        <dbReference type="Proteomes" id="UP000605253"/>
    </source>
</evidence>
<reference evidence="1" key="1">
    <citation type="journal article" date="2014" name="Int. J. Syst. Evol. Microbiol.">
        <title>Complete genome sequence of Corynebacterium casei LMG S-19264T (=DSM 44701T), isolated from a smear-ripened cheese.</title>
        <authorList>
            <consortium name="US DOE Joint Genome Institute (JGI-PGF)"/>
            <person name="Walter F."/>
            <person name="Albersmeier A."/>
            <person name="Kalinowski J."/>
            <person name="Ruckert C."/>
        </authorList>
    </citation>
    <scope>NUCLEOTIDE SEQUENCE</scope>
    <source>
        <strain evidence="1">CGMCC 1.12181</strain>
    </source>
</reference>
<dbReference type="NCBIfam" id="NF011991">
    <property type="entry name" value="PRK15447.1"/>
    <property type="match status" value="1"/>
</dbReference>
<dbReference type="Proteomes" id="UP000605253">
    <property type="component" value="Unassembled WGS sequence"/>
</dbReference>
<gene>
    <name evidence="1" type="ORF">GCM10011365_16210</name>
</gene>
<comment type="caution">
    <text evidence="1">The sequence shown here is derived from an EMBL/GenBank/DDBJ whole genome shotgun (WGS) entry which is preliminary data.</text>
</comment>
<dbReference type="Pfam" id="PF01136">
    <property type="entry name" value="Peptidase_U32"/>
    <property type="match status" value="1"/>
</dbReference>
<organism evidence="1 2">
    <name type="scientific">Marinicella pacifica</name>
    <dbReference type="NCBI Taxonomy" id="1171543"/>
    <lineage>
        <taxon>Bacteria</taxon>
        <taxon>Pseudomonadati</taxon>
        <taxon>Pseudomonadota</taxon>
        <taxon>Gammaproteobacteria</taxon>
        <taxon>Lysobacterales</taxon>
        <taxon>Marinicellaceae</taxon>
        <taxon>Marinicella</taxon>
    </lineage>
</organism>
<name>A0A917CR75_9GAMM</name>
<evidence type="ECO:0000313" key="1">
    <source>
        <dbReference type="EMBL" id="GGF95617.1"/>
    </source>
</evidence>
<dbReference type="InterPro" id="IPR051454">
    <property type="entry name" value="RNA/ubiquinone_mod_enzymes"/>
</dbReference>
<dbReference type="EMBL" id="BMEO01000006">
    <property type="protein sequence ID" value="GGF95617.1"/>
    <property type="molecule type" value="Genomic_DNA"/>
</dbReference>
<dbReference type="AlphaFoldDB" id="A0A917CR75"/>
<accession>A0A917CR75</accession>
<dbReference type="RefSeq" id="WP_188365225.1">
    <property type="nucleotide sequence ID" value="NZ_BAABJF010000001.1"/>
</dbReference>
<protein>
    <submittedName>
        <fullName evidence="1">U32 family peptidase</fullName>
    </submittedName>
</protein>
<proteinExistence type="predicted"/>
<keyword evidence="2" id="KW-1185">Reference proteome</keyword>
<dbReference type="InterPro" id="IPR001539">
    <property type="entry name" value="Peptidase_U32"/>
</dbReference>
<dbReference type="PANTHER" id="PTHR30217">
    <property type="entry name" value="PEPTIDASE U32 FAMILY"/>
    <property type="match status" value="1"/>
</dbReference>
<dbReference type="PANTHER" id="PTHR30217:SF11">
    <property type="entry name" value="UBIQUINONE BIOSYNTHESIS PROTEIN UBIV"/>
    <property type="match status" value="1"/>
</dbReference>
<sequence length="297" mass="33520">MTQRIHKKLSLAPIPYFWDQTTVEDFYRRTADSPIDIVYLGETVCSKRRALGLSDWISIGQDLTAAGKEVVLSTLSLVEAASELSVMTKICKQNDFGVEANDMSALQLRTSYTKPEFIAGGSLNIYNQRSLDKLKSLGLQRWVVPHEHNQQALHDFDLSGIEVELPVWGRLSLAYSARCFTARTHNRSKDQCGFVCDQYPDGLAMKTQEAKDFLVINGIQTQSGTIQNHLEAINDNAVDILRITPQQNNCFEVIDIFDRVRKQQMGVDEGQQKLAECTIHPISNGYWHRQAGKNWVA</sequence>